<dbReference type="InterPro" id="IPR014748">
    <property type="entry name" value="Enoyl-CoA_hydra_C"/>
</dbReference>
<evidence type="ECO:0000256" key="3">
    <source>
        <dbReference type="ARBA" id="ARBA00023098"/>
    </source>
</evidence>
<dbReference type="SUPFAM" id="SSF52096">
    <property type="entry name" value="ClpP/crotonase"/>
    <property type="match status" value="1"/>
</dbReference>
<accession>A0A345HXM7</accession>
<reference evidence="9" key="1">
    <citation type="submission" date="2018-07" db="EMBL/GenBank/DDBJ databases">
        <authorList>
            <person name="Zhao J."/>
        </authorList>
    </citation>
    <scope>NUCLEOTIDE SEQUENCE [LARGE SCALE GENOMIC DNA]</scope>
    <source>
        <strain evidence="9">GSSD-12</strain>
    </source>
</reference>
<proteinExistence type="inferred from homology"/>
<dbReference type="GO" id="GO:0006635">
    <property type="term" value="P:fatty acid beta-oxidation"/>
    <property type="evidence" value="ECO:0007669"/>
    <property type="project" value="TreeGrafter"/>
</dbReference>
<evidence type="ECO:0000256" key="1">
    <source>
        <dbReference type="ARBA" id="ARBA00005254"/>
    </source>
</evidence>
<dbReference type="InterPro" id="IPR029045">
    <property type="entry name" value="ClpP/crotonase-like_dom_sf"/>
</dbReference>
<evidence type="ECO:0000313" key="9">
    <source>
        <dbReference type="Proteomes" id="UP000253868"/>
    </source>
</evidence>
<keyword evidence="9" id="KW-1185">Reference proteome</keyword>
<feature type="region of interest" description="Disordered" evidence="7">
    <location>
        <begin position="250"/>
        <end position="281"/>
    </location>
</feature>
<dbReference type="GO" id="GO:0016853">
    <property type="term" value="F:isomerase activity"/>
    <property type="evidence" value="ECO:0007669"/>
    <property type="project" value="UniProtKB-KW"/>
</dbReference>
<dbReference type="InterPro" id="IPR001753">
    <property type="entry name" value="Enoyl-CoA_hydra/iso"/>
</dbReference>
<dbReference type="Gene3D" id="1.10.12.10">
    <property type="entry name" value="Lyase 2-enoyl-coa Hydratase, Chain A, domain 2"/>
    <property type="match status" value="1"/>
</dbReference>
<keyword evidence="3" id="KW-0443">Lipid metabolism</keyword>
<dbReference type="CDD" id="cd06558">
    <property type="entry name" value="crotonase-like"/>
    <property type="match status" value="1"/>
</dbReference>
<evidence type="ECO:0000256" key="2">
    <source>
        <dbReference type="ARBA" id="ARBA00012076"/>
    </source>
</evidence>
<dbReference type="EC" id="4.2.1.17" evidence="2"/>
<evidence type="ECO:0000313" key="8">
    <source>
        <dbReference type="EMBL" id="AXG81451.1"/>
    </source>
</evidence>
<dbReference type="FunFam" id="3.90.226.10:FF:000009">
    <property type="entry name" value="Carnitinyl-CoA dehydratase"/>
    <property type="match status" value="1"/>
</dbReference>
<dbReference type="Pfam" id="PF00378">
    <property type="entry name" value="ECH_1"/>
    <property type="match status" value="1"/>
</dbReference>
<evidence type="ECO:0000256" key="4">
    <source>
        <dbReference type="ARBA" id="ARBA00023239"/>
    </source>
</evidence>
<keyword evidence="8" id="KW-0413">Isomerase</keyword>
<dbReference type="Proteomes" id="UP000253868">
    <property type="component" value="Chromosome"/>
</dbReference>
<evidence type="ECO:0000256" key="7">
    <source>
        <dbReference type="SAM" id="MobiDB-lite"/>
    </source>
</evidence>
<sequence>MPRIRVEADGPVVTLRLAAPPVNAIDSVLREELAAAVRELADARDVRAVVLYGGERLFAAGADIEALAAMGPAEVRGWNRALQRTFDEVARLPMPVVAAVTGYALGGGLELALCADHRVAAEDAVLGQPEVRLGIIPGSGGTQRLTRLLGPARAKNLLMTGRTVAAAEALRIGLVDEVVPAGAVYEAALAYARGLAEGPAAALEAVKEAVDHGGDAALSTGLALERSLFTGVFGTADAATGLRSFLEHGPGKARFGDTAPEGGAAPDGHDEERDDTRRRTT</sequence>
<comment type="similarity">
    <text evidence="1">Belongs to the enoyl-CoA hydratase/isomerase family.</text>
</comment>
<organism evidence="8 9">
    <name type="scientific">Streptomyces paludis</name>
    <dbReference type="NCBI Taxonomy" id="2282738"/>
    <lineage>
        <taxon>Bacteria</taxon>
        <taxon>Bacillati</taxon>
        <taxon>Actinomycetota</taxon>
        <taxon>Actinomycetes</taxon>
        <taxon>Kitasatosporales</taxon>
        <taxon>Streptomycetaceae</taxon>
        <taxon>Streptomyces</taxon>
    </lineage>
</organism>
<gene>
    <name evidence="8" type="ORF">DVK44_31290</name>
</gene>
<dbReference type="GO" id="GO:0004300">
    <property type="term" value="F:enoyl-CoA hydratase activity"/>
    <property type="evidence" value="ECO:0007669"/>
    <property type="project" value="UniProtKB-EC"/>
</dbReference>
<dbReference type="RefSeq" id="WP_114663992.1">
    <property type="nucleotide sequence ID" value="NZ_CP031194.1"/>
</dbReference>
<evidence type="ECO:0000256" key="5">
    <source>
        <dbReference type="ARBA" id="ARBA00023709"/>
    </source>
</evidence>
<name>A0A345HXM7_9ACTN</name>
<dbReference type="KEGG" id="spad:DVK44_31290"/>
<dbReference type="AlphaFoldDB" id="A0A345HXM7"/>
<comment type="catalytic activity">
    <reaction evidence="6">
        <text>a 4-saturated-(3S)-3-hydroxyacyl-CoA = a (3E)-enoyl-CoA + H2O</text>
        <dbReference type="Rhea" id="RHEA:20724"/>
        <dbReference type="ChEBI" id="CHEBI:15377"/>
        <dbReference type="ChEBI" id="CHEBI:58521"/>
        <dbReference type="ChEBI" id="CHEBI:137480"/>
        <dbReference type="EC" id="4.2.1.17"/>
    </reaction>
</comment>
<dbReference type="Gene3D" id="3.90.226.10">
    <property type="entry name" value="2-enoyl-CoA Hydratase, Chain A, domain 1"/>
    <property type="match status" value="1"/>
</dbReference>
<dbReference type="OrthoDB" id="8452484at2"/>
<dbReference type="PANTHER" id="PTHR11941">
    <property type="entry name" value="ENOYL-COA HYDRATASE-RELATED"/>
    <property type="match status" value="1"/>
</dbReference>
<evidence type="ECO:0000256" key="6">
    <source>
        <dbReference type="ARBA" id="ARBA00023717"/>
    </source>
</evidence>
<dbReference type="PANTHER" id="PTHR11941:SF169">
    <property type="entry name" value="(7AS)-7A-METHYL-1,5-DIOXO-2,3,5,6,7,7A-HEXAHYDRO-1H-INDENE-CARBOXYL-COA HYDROLASE"/>
    <property type="match status" value="1"/>
</dbReference>
<comment type="catalytic activity">
    <reaction evidence="5">
        <text>a (3S)-3-hydroxyacyl-CoA = a (2E)-enoyl-CoA + H2O</text>
        <dbReference type="Rhea" id="RHEA:16105"/>
        <dbReference type="ChEBI" id="CHEBI:15377"/>
        <dbReference type="ChEBI" id="CHEBI:57318"/>
        <dbReference type="ChEBI" id="CHEBI:58856"/>
        <dbReference type="EC" id="4.2.1.17"/>
    </reaction>
</comment>
<keyword evidence="4" id="KW-0456">Lyase</keyword>
<protein>
    <recommendedName>
        <fullName evidence="2">enoyl-CoA hydratase</fullName>
        <ecNumber evidence="2">4.2.1.17</ecNumber>
    </recommendedName>
</protein>
<dbReference type="EMBL" id="CP031194">
    <property type="protein sequence ID" value="AXG81451.1"/>
    <property type="molecule type" value="Genomic_DNA"/>
</dbReference>
<feature type="compositionally biased region" description="Basic and acidic residues" evidence="7">
    <location>
        <begin position="267"/>
        <end position="281"/>
    </location>
</feature>